<comment type="caution">
    <text evidence="2">The sequence shown here is derived from an EMBL/GenBank/DDBJ whole genome shotgun (WGS) entry which is preliminary data.</text>
</comment>
<name>A0A124HFI8_9ACTN</name>
<dbReference type="InterPro" id="IPR011990">
    <property type="entry name" value="TPR-like_helical_dom_sf"/>
</dbReference>
<dbReference type="EMBL" id="LMWN01000032">
    <property type="protein sequence ID" value="KUN04018.1"/>
    <property type="molecule type" value="Genomic_DNA"/>
</dbReference>
<reference evidence="2 3" key="1">
    <citation type="submission" date="2015-10" db="EMBL/GenBank/DDBJ databases">
        <title>Draft genome sequence of Streptomyces yokosukanensis DSM 40224, type strain for the species Streptomyces yokosukanensis.</title>
        <authorList>
            <person name="Ruckert C."/>
            <person name="Winkler A."/>
            <person name="Kalinowski J."/>
            <person name="Kampfer P."/>
            <person name="Glaeser S."/>
        </authorList>
    </citation>
    <scope>NUCLEOTIDE SEQUENCE [LARGE SCALE GENOMIC DNA]</scope>
    <source>
        <strain evidence="2 3">DSM 40224</strain>
    </source>
</reference>
<dbReference type="OrthoDB" id="4331905at2"/>
<evidence type="ECO:0000259" key="1">
    <source>
        <dbReference type="Pfam" id="PF12770"/>
    </source>
</evidence>
<dbReference type="Pfam" id="PF12770">
    <property type="entry name" value="CHAT"/>
    <property type="match status" value="1"/>
</dbReference>
<proteinExistence type="predicted"/>
<organism evidence="2 3">
    <name type="scientific">Streptomyces yokosukanensis</name>
    <dbReference type="NCBI Taxonomy" id="67386"/>
    <lineage>
        <taxon>Bacteria</taxon>
        <taxon>Bacillati</taxon>
        <taxon>Actinomycetota</taxon>
        <taxon>Actinomycetes</taxon>
        <taxon>Kitasatosporales</taxon>
        <taxon>Streptomycetaceae</taxon>
        <taxon>Streptomyces</taxon>
    </lineage>
</organism>
<dbReference type="InterPro" id="IPR024983">
    <property type="entry name" value="CHAT_dom"/>
</dbReference>
<evidence type="ECO:0000313" key="2">
    <source>
        <dbReference type="EMBL" id="KUN04018.1"/>
    </source>
</evidence>
<evidence type="ECO:0000313" key="3">
    <source>
        <dbReference type="Proteomes" id="UP000053127"/>
    </source>
</evidence>
<dbReference type="PANTHER" id="PTHR10098:SF108">
    <property type="entry name" value="TETRATRICOPEPTIDE REPEAT PROTEIN 28"/>
    <property type="match status" value="1"/>
</dbReference>
<dbReference type="RefSeq" id="WP_067125902.1">
    <property type="nucleotide sequence ID" value="NZ_KQ948213.1"/>
</dbReference>
<feature type="domain" description="CHAT" evidence="1">
    <location>
        <begin position="622"/>
        <end position="861"/>
    </location>
</feature>
<sequence length="863" mass="93427">MTTPPRHPGSYGDLLLSKVREDVNLSGFFQRNLAHDTASWEPWLAGTAPDLREPVVIAAQALSIGYRDRDHDLGQAAFWAETHLRLTRTLPASFDPRQSRLGYGRDHHIAVALTGLARVEAMRGAVEHAYSLLRDAERHFLAEEEVRDRLGITERPAAERILGTGGDFRDDLYAQLAELAVQIGDEEGARRYRDLAIAHRRDDPSAYGEIEELILRGRFHLDGDRPDIALRHFQQAVDLAESAETQMQVADIRSNAYRYLAEAYGRLGTPRTALATLDRARAVLADETAPKRNRLAWVEVSAARVLRRHPGLGDPMAHLLLALEHCCLPAGPGDPHSWTTADGRRLRVAAPADAWPILLEAAEILQERGHLTDLCELLRVATGIAEEVRAGAVDETSRLAVQEQRGQALVTLARAQLALAGTTHAPQHADAAWQTVETLRARTFLDMVGDAALTPPGGVPAELAARETELLERRRALRAAPRRDSGFWSAHRAVEQELADVWRAMAARSPDAAEYVATRQARPTSHAEVAALLRTAPPGPGGRVVAVNMLFLDDARLAFLAVAGDDPHVRVATARVDRTRLARFAAANFGSAARVRELATDMEDLFQHELAGVVAPFADLCEPGDTVVLCPAGPVHNVPLGAARLGQDVLLARNPLVLSPSASLLRSRRLVERRRTARSYAVFGDPTGDLAGARREAAELAQRWGVLPRIGARATAGALLEALATDGTVHVAAHAAFTADDPLASGVRMADRLLSAREILGVRASGPDLVTLSACESGVYTADGAEDPMGLLRALLFAGAHSVVVSLWKVPDSAAYRLMTAFYSALDGTASKAHALRAAALALREDSDRFDRWAAFALAGSWL</sequence>
<dbReference type="Gene3D" id="1.25.40.10">
    <property type="entry name" value="Tetratricopeptide repeat domain"/>
    <property type="match status" value="1"/>
</dbReference>
<accession>A0A124HFI8</accession>
<dbReference type="AlphaFoldDB" id="A0A124HFI8"/>
<gene>
    <name evidence="2" type="ORF">AQI95_21530</name>
</gene>
<dbReference type="STRING" id="67386.AQI95_21530"/>
<dbReference type="PANTHER" id="PTHR10098">
    <property type="entry name" value="RAPSYN-RELATED"/>
    <property type="match status" value="1"/>
</dbReference>
<protein>
    <recommendedName>
        <fullName evidence="1">CHAT domain-containing protein</fullName>
    </recommendedName>
</protein>
<dbReference type="SUPFAM" id="SSF48452">
    <property type="entry name" value="TPR-like"/>
    <property type="match status" value="1"/>
</dbReference>
<dbReference type="Proteomes" id="UP000053127">
    <property type="component" value="Unassembled WGS sequence"/>
</dbReference>
<keyword evidence="3" id="KW-1185">Reference proteome</keyword>